<dbReference type="AlphaFoldDB" id="A0A229RGD9"/>
<evidence type="ECO:0000313" key="1">
    <source>
        <dbReference type="EMBL" id="OXM45464.1"/>
    </source>
</evidence>
<comment type="caution">
    <text evidence="1">The sequence shown here is derived from an EMBL/GenBank/DDBJ whole genome shotgun (WGS) entry which is preliminary data.</text>
</comment>
<evidence type="ECO:0000313" key="2">
    <source>
        <dbReference type="Proteomes" id="UP000215563"/>
    </source>
</evidence>
<dbReference type="EMBL" id="NMQU01000104">
    <property type="protein sequence ID" value="OXM45464.1"/>
    <property type="molecule type" value="Genomic_DNA"/>
</dbReference>
<proteinExistence type="predicted"/>
<gene>
    <name evidence="1" type="ORF">CFP75_31490</name>
</gene>
<protein>
    <submittedName>
        <fullName evidence="1">Uncharacterized protein</fullName>
    </submittedName>
</protein>
<accession>A0A229RGD9</accession>
<reference evidence="1 2" key="1">
    <citation type="submission" date="2017-07" db="EMBL/GenBank/DDBJ databases">
        <title>Amycolatopsis alba DSM 44262 Genome sequencing and assembly.</title>
        <authorList>
            <person name="Kaur N."/>
            <person name="Mayilraj S."/>
        </authorList>
    </citation>
    <scope>NUCLEOTIDE SEQUENCE [LARGE SCALE GENOMIC DNA]</scope>
    <source>
        <strain evidence="1 2">DSM 44262</strain>
    </source>
</reference>
<name>A0A229RGD9_AMYAL</name>
<organism evidence="1 2">
    <name type="scientific">Amycolatopsis alba DSM 44262</name>
    <dbReference type="NCBI Taxonomy" id="1125972"/>
    <lineage>
        <taxon>Bacteria</taxon>
        <taxon>Bacillati</taxon>
        <taxon>Actinomycetota</taxon>
        <taxon>Actinomycetes</taxon>
        <taxon>Pseudonocardiales</taxon>
        <taxon>Pseudonocardiaceae</taxon>
        <taxon>Amycolatopsis</taxon>
    </lineage>
</organism>
<feature type="non-terminal residue" evidence="1">
    <location>
        <position position="156"/>
    </location>
</feature>
<keyword evidence="2" id="KW-1185">Reference proteome</keyword>
<sequence length="156" mass="16495">MTKVLFGASLAVQSVASHQPSLRTVTDEVTVEIDDALDEVRAALYGRQPLAGEDSLCARLATLADELESALGVRLELRLDGELSRDLPAGVADEAMTVVREAVAAFAAVEPAVPLEIGIDTGEAEVRLRIAGSLPNAASRVFESECYRCVSRACPV</sequence>
<dbReference type="Proteomes" id="UP000215563">
    <property type="component" value="Unassembled WGS sequence"/>
</dbReference>